<dbReference type="InParanoid" id="G7DT43"/>
<comment type="caution">
    <text evidence="4">The sequence shown here is derived from an EMBL/GenBank/DDBJ whole genome shotgun (WGS) entry which is preliminary data.</text>
</comment>
<dbReference type="CDD" id="cd06558">
    <property type="entry name" value="crotonase-like"/>
    <property type="match status" value="1"/>
</dbReference>
<dbReference type="RefSeq" id="XP_014571326.1">
    <property type="nucleotide sequence ID" value="XM_014715840.1"/>
</dbReference>
<reference evidence="4 5" key="2">
    <citation type="journal article" date="2012" name="Open Biol.">
        <title>Characteristics of nucleosomes and linker DNA regions on the genome of the basidiomycete Mixia osmundae revealed by mono- and dinucleosome mapping.</title>
        <authorList>
            <person name="Nishida H."/>
            <person name="Kondo S."/>
            <person name="Matsumoto T."/>
            <person name="Suzuki Y."/>
            <person name="Yoshikawa H."/>
            <person name="Taylor T.D."/>
            <person name="Sugiyama J."/>
        </authorList>
    </citation>
    <scope>NUCLEOTIDE SEQUENCE [LARGE SCALE GENOMIC DNA]</scope>
    <source>
        <strain evidence="5">CBS 9802 / IAM 14324 / JCM 22182 / KY 12970</strain>
    </source>
</reference>
<evidence type="ECO:0000256" key="2">
    <source>
        <dbReference type="ARBA" id="ARBA00023239"/>
    </source>
</evidence>
<protein>
    <recommendedName>
        <fullName evidence="6">Enoyl-CoA hydratase</fullName>
    </recommendedName>
</protein>
<evidence type="ECO:0008006" key="6">
    <source>
        <dbReference type="Google" id="ProtNLM"/>
    </source>
</evidence>
<dbReference type="EMBL" id="BABT02000025">
    <property type="protein sequence ID" value="GAA93922.1"/>
    <property type="molecule type" value="Genomic_DNA"/>
</dbReference>
<reference evidence="4 5" key="1">
    <citation type="journal article" date="2011" name="J. Gen. Appl. Microbiol.">
        <title>Draft genome sequencing of the enigmatic basidiomycete Mixia osmundae.</title>
        <authorList>
            <person name="Nishida H."/>
            <person name="Nagatsuka Y."/>
            <person name="Sugiyama J."/>
        </authorList>
    </citation>
    <scope>NUCLEOTIDE SEQUENCE [LARGE SCALE GENOMIC DNA]</scope>
    <source>
        <strain evidence="5">CBS 9802 / IAM 14324 / JCM 22182 / KY 12970</strain>
    </source>
</reference>
<sequence length="286" mass="30927">MLRPAARAAHRLVGEIGAARPLSTRPPTSVQYGKDEGITLLTLDRAETRNAISRMMLDGLREHLHTIRFDGRTRVLILNSAVPYTFCSGADLKERRTMTQTQVNQFLFDLRAALTALEDLPMPTLAAIEGPALGGGLELALACDLRVASASVSKIGLPETSRAIIPGAGGTQRLARLVGLARAKDLIFTSRLLSAQEALRVGIVDRVSAHDQTATEKAVEMAKEMTPNGPIALGAAKMAITRGTSMSMEAGLDFERECYNRCLASQDRREGLAAFAEKRKPQYKGE</sequence>
<dbReference type="SUPFAM" id="SSF52096">
    <property type="entry name" value="ClpP/crotonase"/>
    <property type="match status" value="1"/>
</dbReference>
<dbReference type="Pfam" id="PF00378">
    <property type="entry name" value="ECH_1"/>
    <property type="match status" value="1"/>
</dbReference>
<dbReference type="OrthoDB" id="410701at2759"/>
<comment type="similarity">
    <text evidence="1 3">Belongs to the enoyl-CoA hydratase/isomerase family.</text>
</comment>
<dbReference type="Proteomes" id="UP000009131">
    <property type="component" value="Unassembled WGS sequence"/>
</dbReference>
<organism evidence="4 5">
    <name type="scientific">Mixia osmundae (strain CBS 9802 / IAM 14324 / JCM 22182 / KY 12970)</name>
    <dbReference type="NCBI Taxonomy" id="764103"/>
    <lineage>
        <taxon>Eukaryota</taxon>
        <taxon>Fungi</taxon>
        <taxon>Dikarya</taxon>
        <taxon>Basidiomycota</taxon>
        <taxon>Pucciniomycotina</taxon>
        <taxon>Mixiomycetes</taxon>
        <taxon>Mixiales</taxon>
        <taxon>Mixiaceae</taxon>
        <taxon>Mixia</taxon>
    </lineage>
</organism>
<keyword evidence="2" id="KW-0456">Lyase</keyword>
<dbReference type="OMA" id="WRSVAFS"/>
<dbReference type="FunFam" id="1.10.12.10:FF:000001">
    <property type="entry name" value="Probable enoyl-CoA hydratase, mitochondrial"/>
    <property type="match status" value="1"/>
</dbReference>
<dbReference type="FunFam" id="3.90.226.10:FF:000009">
    <property type="entry name" value="Carnitinyl-CoA dehydratase"/>
    <property type="match status" value="1"/>
</dbReference>
<dbReference type="STRING" id="764103.G7DT43"/>
<dbReference type="InterPro" id="IPR014748">
    <property type="entry name" value="Enoyl-CoA_hydra_C"/>
</dbReference>
<dbReference type="InterPro" id="IPR001753">
    <property type="entry name" value="Enoyl-CoA_hydra/iso"/>
</dbReference>
<dbReference type="eggNOG" id="KOG1679">
    <property type="taxonomic scope" value="Eukaryota"/>
</dbReference>
<dbReference type="PANTHER" id="PTHR11941">
    <property type="entry name" value="ENOYL-COA HYDRATASE-RELATED"/>
    <property type="match status" value="1"/>
</dbReference>
<dbReference type="InterPro" id="IPR018376">
    <property type="entry name" value="Enoyl-CoA_hyd/isom_CS"/>
</dbReference>
<evidence type="ECO:0000313" key="5">
    <source>
        <dbReference type="Proteomes" id="UP000009131"/>
    </source>
</evidence>
<dbReference type="PANTHER" id="PTHR11941:SF171">
    <property type="entry name" value="SD19268P"/>
    <property type="match status" value="1"/>
</dbReference>
<dbReference type="HOGENOM" id="CLU_009834_7_6_1"/>
<dbReference type="PROSITE" id="PS00166">
    <property type="entry name" value="ENOYL_COA_HYDRATASE"/>
    <property type="match status" value="1"/>
</dbReference>
<proteinExistence type="inferred from homology"/>
<dbReference type="GO" id="GO:0005739">
    <property type="term" value="C:mitochondrion"/>
    <property type="evidence" value="ECO:0007669"/>
    <property type="project" value="TreeGrafter"/>
</dbReference>
<keyword evidence="5" id="KW-1185">Reference proteome</keyword>
<evidence type="ECO:0000256" key="1">
    <source>
        <dbReference type="ARBA" id="ARBA00005254"/>
    </source>
</evidence>
<dbReference type="GO" id="GO:0016836">
    <property type="term" value="F:hydro-lyase activity"/>
    <property type="evidence" value="ECO:0007669"/>
    <property type="project" value="UniProtKB-ARBA"/>
</dbReference>
<dbReference type="Gene3D" id="1.10.12.10">
    <property type="entry name" value="Lyase 2-enoyl-coa Hydratase, Chain A, domain 2"/>
    <property type="match status" value="1"/>
</dbReference>
<gene>
    <name evidence="4" type="primary">Mo00568</name>
    <name evidence="4" type="ORF">E5Q_00568</name>
</gene>
<dbReference type="AlphaFoldDB" id="G7DT43"/>
<name>G7DT43_MIXOS</name>
<dbReference type="GO" id="GO:0006635">
    <property type="term" value="P:fatty acid beta-oxidation"/>
    <property type="evidence" value="ECO:0007669"/>
    <property type="project" value="TreeGrafter"/>
</dbReference>
<evidence type="ECO:0000313" key="4">
    <source>
        <dbReference type="EMBL" id="GAA93922.1"/>
    </source>
</evidence>
<accession>G7DT43</accession>
<dbReference type="InterPro" id="IPR029045">
    <property type="entry name" value="ClpP/crotonase-like_dom_sf"/>
</dbReference>
<dbReference type="Gene3D" id="3.90.226.10">
    <property type="entry name" value="2-enoyl-CoA Hydratase, Chain A, domain 1"/>
    <property type="match status" value="1"/>
</dbReference>
<evidence type="ECO:0000256" key="3">
    <source>
        <dbReference type="RuleBase" id="RU003707"/>
    </source>
</evidence>